<evidence type="ECO:0000313" key="3">
    <source>
        <dbReference type="Proteomes" id="UP000309133"/>
    </source>
</evidence>
<organism evidence="2 3">
    <name type="scientific">Naasia lichenicola</name>
    <dbReference type="NCBI Taxonomy" id="2565933"/>
    <lineage>
        <taxon>Bacteria</taxon>
        <taxon>Bacillati</taxon>
        <taxon>Actinomycetota</taxon>
        <taxon>Actinomycetes</taxon>
        <taxon>Micrococcales</taxon>
        <taxon>Microbacteriaceae</taxon>
        <taxon>Naasia</taxon>
    </lineage>
</organism>
<dbReference type="InterPro" id="IPR007139">
    <property type="entry name" value="DUF349"/>
</dbReference>
<proteinExistence type="predicted"/>
<evidence type="ECO:0000313" key="2">
    <source>
        <dbReference type="EMBL" id="THG33035.1"/>
    </source>
</evidence>
<dbReference type="AlphaFoldDB" id="A0A4S4FTF4"/>
<evidence type="ECO:0000256" key="1">
    <source>
        <dbReference type="SAM" id="Coils"/>
    </source>
</evidence>
<gene>
    <name evidence="2" type="ORF">E6C64_01335</name>
</gene>
<protein>
    <submittedName>
        <fullName evidence="2">DUF349 domain-containing protein</fullName>
    </submittedName>
</protein>
<accession>A0A4S4FTF4</accession>
<dbReference type="Pfam" id="PF03993">
    <property type="entry name" value="DUF349"/>
    <property type="match status" value="3"/>
</dbReference>
<name>A0A4S4FTF4_9MICO</name>
<keyword evidence="3" id="KW-1185">Reference proteome</keyword>
<sequence length="413" mass="45692">MTRVTTTDPAPWGRVDDEGNVYVRENDGERHVGQYPDATPDEALAYYTRKYADLAGQVGLLEQRSRAGAPAADIAKTVKKLESTIAGANVVGDLASLAERLGALRGNVAEQTEKQTAESKALVEAALVAREELVVQAEKLAASDPATTQWKQATATLDELFATWQKQQQEGPRLPKGAADDLWKRFRAARTTIEQHRRAFFAELDSAHRDVRKRKLELVEKAEGLAGQGSAGISTYRDLLEQWKNAGRAGKRQDDALWARFKAAGDLLYAAKSETDAKENEEFSENLAAKRALLDEAEPLLTEKDLVKAREKLTGIQRRWDLIGKVPRDDVKPINERLRKVENAVKSLEEDNWRRTNPETKARSQGLASQLHAAIEKLQVELDEAKAGGDARKVKAAEEALAARKIWLDALGD</sequence>
<dbReference type="OrthoDB" id="5422202at2"/>
<keyword evidence="1" id="KW-0175">Coiled coil</keyword>
<feature type="coiled-coil region" evidence="1">
    <location>
        <begin position="331"/>
        <end position="388"/>
    </location>
</feature>
<comment type="caution">
    <text evidence="2">The sequence shown here is derived from an EMBL/GenBank/DDBJ whole genome shotgun (WGS) entry which is preliminary data.</text>
</comment>
<reference evidence="2 3" key="1">
    <citation type="submission" date="2019-04" db="EMBL/GenBank/DDBJ databases">
        <authorList>
            <person name="Jiang L."/>
        </authorList>
    </citation>
    <scope>NUCLEOTIDE SEQUENCE [LARGE SCALE GENOMIC DNA]</scope>
    <source>
        <strain evidence="2 3">YIM 131853</strain>
    </source>
</reference>
<dbReference type="EMBL" id="SSSM01000001">
    <property type="protein sequence ID" value="THG33035.1"/>
    <property type="molecule type" value="Genomic_DNA"/>
</dbReference>
<dbReference type="Proteomes" id="UP000309133">
    <property type="component" value="Unassembled WGS sequence"/>
</dbReference>